<feature type="domain" description="Putative Flp pilus-assembly TadG-like N-terminal" evidence="2">
    <location>
        <begin position="24"/>
        <end position="67"/>
    </location>
</feature>
<dbReference type="InterPro" id="IPR028087">
    <property type="entry name" value="Tad_N"/>
</dbReference>
<gene>
    <name evidence="3" type="ORF">DBV39_00635</name>
</gene>
<organism evidence="3 4">
    <name type="scientific">Orrella marina</name>
    <dbReference type="NCBI Taxonomy" id="2163011"/>
    <lineage>
        <taxon>Bacteria</taxon>
        <taxon>Pseudomonadati</taxon>
        <taxon>Pseudomonadota</taxon>
        <taxon>Betaproteobacteria</taxon>
        <taxon>Burkholderiales</taxon>
        <taxon>Alcaligenaceae</taxon>
        <taxon>Orrella</taxon>
    </lineage>
</organism>
<name>A0A2R4XFI3_9BURK</name>
<dbReference type="KEGG" id="boz:DBV39_00635"/>
<feature type="transmembrane region" description="Helical" evidence="1">
    <location>
        <begin position="26"/>
        <end position="52"/>
    </location>
</feature>
<evidence type="ECO:0000313" key="4">
    <source>
        <dbReference type="Proteomes" id="UP000244571"/>
    </source>
</evidence>
<evidence type="ECO:0000313" key="3">
    <source>
        <dbReference type="EMBL" id="AWB32463.1"/>
    </source>
</evidence>
<protein>
    <recommendedName>
        <fullName evidence="2">Putative Flp pilus-assembly TadG-like N-terminal domain-containing protein</fullName>
    </recommendedName>
</protein>
<dbReference type="EMBL" id="CP028901">
    <property type="protein sequence ID" value="AWB32463.1"/>
    <property type="molecule type" value="Genomic_DNA"/>
</dbReference>
<dbReference type="AlphaFoldDB" id="A0A2R4XFI3"/>
<sequence length="407" mass="43164">MKPADIEMGKSSEGGCAADRSESGTILVIVAIVMVSLLGFAGLAIDFGYYFVQKTRLQALADSAALACGYSGCESTTESSDPNAQLFSGINSQGIPLRVIVLDGAADPNDECPEDEGICFRVRASKTWDTFFIRLFNIPEMTAWAEATATGGSVEEKMIVPAMLALGGDITFTQGSKATITVVGDVLSSGTVTGAGGIDMQGESQVKSNYSIQDPCSALQAQVPPQQTFDSCDFNNFTLSTESQCTASMLPGTYCGTTRVEVTNGCKVEMSTGNYFFEDDWEITESPNGNGVDGTAGVFIYHKSGSLITSNSKGNVQFSPYESPPSGQQDYSGVVYWNDSGEPLTFYAHRQGIDLFLNGIVYAPGSDIIIDNSETNNAKDTFGFASIIGNSIDVDMTSGELQLGPRL</sequence>
<keyword evidence="4" id="KW-1185">Reference proteome</keyword>
<dbReference type="Proteomes" id="UP000244571">
    <property type="component" value="Chromosome"/>
</dbReference>
<evidence type="ECO:0000256" key="1">
    <source>
        <dbReference type="SAM" id="Phobius"/>
    </source>
</evidence>
<reference evidence="3 4" key="1">
    <citation type="submission" date="2018-04" db="EMBL/GenBank/DDBJ databases">
        <title>Bordetella sp. HZ20 isolated from seawater.</title>
        <authorList>
            <person name="Sun C."/>
        </authorList>
    </citation>
    <scope>NUCLEOTIDE SEQUENCE [LARGE SCALE GENOMIC DNA]</scope>
    <source>
        <strain evidence="3 4">HZ20</strain>
    </source>
</reference>
<dbReference type="Pfam" id="PF13400">
    <property type="entry name" value="Tad"/>
    <property type="match status" value="1"/>
</dbReference>
<keyword evidence="1" id="KW-0472">Membrane</keyword>
<keyword evidence="1" id="KW-0812">Transmembrane</keyword>
<keyword evidence="1" id="KW-1133">Transmembrane helix</keyword>
<evidence type="ECO:0000259" key="2">
    <source>
        <dbReference type="Pfam" id="PF13400"/>
    </source>
</evidence>
<dbReference type="OrthoDB" id="8595764at2"/>
<proteinExistence type="predicted"/>
<accession>A0A2R4XFI3</accession>